<dbReference type="Proteomes" id="UP000326554">
    <property type="component" value="Unassembled WGS sequence"/>
</dbReference>
<dbReference type="Gene3D" id="3.40.50.150">
    <property type="entry name" value="Vaccinia Virus protein VP39"/>
    <property type="match status" value="1"/>
</dbReference>
<evidence type="ECO:0000256" key="2">
    <source>
        <dbReference type="ARBA" id="ARBA00013346"/>
    </source>
</evidence>
<dbReference type="CDD" id="cd02440">
    <property type="entry name" value="AdoMet_MTases"/>
    <property type="match status" value="1"/>
</dbReference>
<dbReference type="SUPFAM" id="SSF53335">
    <property type="entry name" value="S-adenosyl-L-methionine-dependent methyltransferases"/>
    <property type="match status" value="1"/>
</dbReference>
<dbReference type="EMBL" id="VYQE01000001">
    <property type="protein sequence ID" value="KAA9010188.1"/>
    <property type="molecule type" value="Genomic_DNA"/>
</dbReference>
<keyword evidence="5" id="KW-1185">Reference proteome</keyword>
<name>A0A5J5GRJ2_9RHOB</name>
<protein>
    <recommendedName>
        <fullName evidence="2">Protein-L-isoaspartate O-methyltransferase</fullName>
    </recommendedName>
    <alternativeName>
        <fullName evidence="3">Protein L-isoaspartyl methyltransferase</fullName>
    </alternativeName>
</protein>
<evidence type="ECO:0000313" key="4">
    <source>
        <dbReference type="EMBL" id="KAA9010188.1"/>
    </source>
</evidence>
<evidence type="ECO:0000256" key="1">
    <source>
        <dbReference type="ARBA" id="ARBA00005369"/>
    </source>
</evidence>
<dbReference type="PANTHER" id="PTHR11579">
    <property type="entry name" value="PROTEIN-L-ISOASPARTATE O-METHYLTRANSFERASE"/>
    <property type="match status" value="1"/>
</dbReference>
<dbReference type="Pfam" id="PF01135">
    <property type="entry name" value="PCMT"/>
    <property type="match status" value="1"/>
</dbReference>
<reference evidence="4 5" key="1">
    <citation type="submission" date="2019-09" db="EMBL/GenBank/DDBJ databases">
        <authorList>
            <person name="Park J.-S."/>
            <person name="Choi H.-J."/>
        </authorList>
    </citation>
    <scope>NUCLEOTIDE SEQUENCE [LARGE SCALE GENOMIC DNA]</scope>
    <source>
        <strain evidence="4 5">176SS1-4</strain>
    </source>
</reference>
<dbReference type="InterPro" id="IPR000682">
    <property type="entry name" value="PCMT"/>
</dbReference>
<dbReference type="GO" id="GO:0004719">
    <property type="term" value="F:protein-L-isoaspartate (D-aspartate) O-methyltransferase activity"/>
    <property type="evidence" value="ECO:0007669"/>
    <property type="project" value="InterPro"/>
</dbReference>
<dbReference type="InterPro" id="IPR029063">
    <property type="entry name" value="SAM-dependent_MTases_sf"/>
</dbReference>
<comment type="similarity">
    <text evidence="1">Belongs to the methyltransferase superfamily. L-isoaspartyl/D-aspartyl protein methyltransferase family.</text>
</comment>
<evidence type="ECO:0000313" key="5">
    <source>
        <dbReference type="Proteomes" id="UP000326554"/>
    </source>
</evidence>
<keyword evidence="4" id="KW-0489">Methyltransferase</keyword>
<dbReference type="PANTHER" id="PTHR11579:SF18">
    <property type="entry name" value="PROTEIN-L-ISOASPARTATE O-METHYLTRANSFERASE"/>
    <property type="match status" value="1"/>
</dbReference>
<proteinExistence type="inferred from homology"/>
<evidence type="ECO:0000256" key="3">
    <source>
        <dbReference type="ARBA" id="ARBA00030757"/>
    </source>
</evidence>
<organism evidence="4 5">
    <name type="scientific">Histidinibacterium aquaticum</name>
    <dbReference type="NCBI Taxonomy" id="2613962"/>
    <lineage>
        <taxon>Bacteria</taxon>
        <taxon>Pseudomonadati</taxon>
        <taxon>Pseudomonadota</taxon>
        <taxon>Alphaproteobacteria</taxon>
        <taxon>Rhodobacterales</taxon>
        <taxon>Paracoccaceae</taxon>
        <taxon>Histidinibacterium</taxon>
    </lineage>
</organism>
<accession>A0A5J5GRJ2</accession>
<dbReference type="RefSeq" id="WP_150443674.1">
    <property type="nucleotide sequence ID" value="NZ_VYQE01000001.1"/>
</dbReference>
<sequence length="217" mass="23047">MADFKTRRTAMVDTQVRPSDVTKFPIIEAMLAIPRELYVPESMREAAYIGENVDLGEGRVLLEPRTFSKMLDTLDLGPGDVVLDLGCGLGYSTAVIASLAEFVVAVEDDEERAAEAQGLLSEQGVDNAAVVHGPLAEGAAKSAPYDAIVLQGAVEVIPQALEAQLKDGGRICAIFADGALGTVRIGWKLDGAITWRYAFHASAPVLPGFGRAETFAL</sequence>
<dbReference type="AlphaFoldDB" id="A0A5J5GRJ2"/>
<dbReference type="GO" id="GO:0032259">
    <property type="term" value="P:methylation"/>
    <property type="evidence" value="ECO:0007669"/>
    <property type="project" value="UniProtKB-KW"/>
</dbReference>
<keyword evidence="4" id="KW-0808">Transferase</keyword>
<comment type="caution">
    <text evidence="4">The sequence shown here is derived from an EMBL/GenBank/DDBJ whole genome shotgun (WGS) entry which is preliminary data.</text>
</comment>
<gene>
    <name evidence="4" type="ORF">F3S47_02755</name>
</gene>
<dbReference type="GO" id="GO:0005737">
    <property type="term" value="C:cytoplasm"/>
    <property type="evidence" value="ECO:0007669"/>
    <property type="project" value="TreeGrafter"/>
</dbReference>